<dbReference type="InterPro" id="IPR035965">
    <property type="entry name" value="PAS-like_dom_sf"/>
</dbReference>
<name>A0A314Y6U4_PRUYE</name>
<feature type="compositionally biased region" description="Gly residues" evidence="5">
    <location>
        <begin position="105"/>
        <end position="122"/>
    </location>
</feature>
<feature type="compositionally biased region" description="Basic and acidic residues" evidence="5">
    <location>
        <begin position="25"/>
        <end position="42"/>
    </location>
</feature>
<keyword evidence="4" id="KW-0675">Receptor</keyword>
<proteinExistence type="predicted"/>
<keyword evidence="2" id="KW-0716">Sensory transduction</keyword>
<evidence type="ECO:0000256" key="3">
    <source>
        <dbReference type="ARBA" id="ARBA00022991"/>
    </source>
</evidence>
<keyword evidence="1" id="KW-0600">Photoreceptor protein</keyword>
<dbReference type="STRING" id="2094558.A0A314Y6U4"/>
<dbReference type="InterPro" id="IPR000014">
    <property type="entry name" value="PAS"/>
</dbReference>
<dbReference type="NCBIfam" id="TIGR00229">
    <property type="entry name" value="sensory_box"/>
    <property type="match status" value="1"/>
</dbReference>
<dbReference type="GO" id="GO:0006355">
    <property type="term" value="P:regulation of DNA-templated transcription"/>
    <property type="evidence" value="ECO:0007669"/>
    <property type="project" value="InterPro"/>
</dbReference>
<reference evidence="7 8" key="1">
    <citation type="submission" date="2018-02" db="EMBL/GenBank/DDBJ databases">
        <title>Draft genome of wild Prunus yedoensis var. nudiflora.</title>
        <authorList>
            <person name="Baek S."/>
            <person name="Kim J.-H."/>
            <person name="Choi K."/>
            <person name="Kim G.-B."/>
            <person name="Cho A."/>
            <person name="Jang H."/>
            <person name="Shin C.-H."/>
            <person name="Yu H.-J."/>
            <person name="Mun J.-H."/>
        </authorList>
    </citation>
    <scope>NUCLEOTIDE SEQUENCE [LARGE SCALE GENOMIC DNA]</scope>
    <source>
        <strain evidence="8">cv. Jeju island</strain>
        <tissue evidence="7">Leaf</tissue>
    </source>
</reference>
<dbReference type="PROSITE" id="PS50112">
    <property type="entry name" value="PAS"/>
    <property type="match status" value="1"/>
</dbReference>
<dbReference type="OrthoDB" id="1565135at2759"/>
<comment type="caution">
    <text evidence="7">The sequence shown here is derived from an EMBL/GenBank/DDBJ whole genome shotgun (WGS) entry which is preliminary data.</text>
</comment>
<feature type="compositionally biased region" description="Polar residues" evidence="5">
    <location>
        <begin position="44"/>
        <end position="54"/>
    </location>
</feature>
<feature type="region of interest" description="Disordered" evidence="5">
    <location>
        <begin position="25"/>
        <end position="125"/>
    </location>
</feature>
<feature type="compositionally biased region" description="Gly residues" evidence="5">
    <location>
        <begin position="63"/>
        <end position="72"/>
    </location>
</feature>
<evidence type="ECO:0000256" key="1">
    <source>
        <dbReference type="ARBA" id="ARBA00022543"/>
    </source>
</evidence>
<organism evidence="7 8">
    <name type="scientific">Prunus yedoensis var. nudiflora</name>
    <dbReference type="NCBI Taxonomy" id="2094558"/>
    <lineage>
        <taxon>Eukaryota</taxon>
        <taxon>Viridiplantae</taxon>
        <taxon>Streptophyta</taxon>
        <taxon>Embryophyta</taxon>
        <taxon>Tracheophyta</taxon>
        <taxon>Spermatophyta</taxon>
        <taxon>Magnoliopsida</taxon>
        <taxon>eudicotyledons</taxon>
        <taxon>Gunneridae</taxon>
        <taxon>Pentapetalae</taxon>
        <taxon>rosids</taxon>
        <taxon>fabids</taxon>
        <taxon>Rosales</taxon>
        <taxon>Rosaceae</taxon>
        <taxon>Amygdaloideae</taxon>
        <taxon>Amygdaleae</taxon>
        <taxon>Prunus</taxon>
    </lineage>
</organism>
<dbReference type="AlphaFoldDB" id="A0A314Y6U4"/>
<evidence type="ECO:0000259" key="6">
    <source>
        <dbReference type="PROSITE" id="PS50112"/>
    </source>
</evidence>
<dbReference type="Proteomes" id="UP000250321">
    <property type="component" value="Unassembled WGS sequence"/>
</dbReference>
<dbReference type="GO" id="GO:0009881">
    <property type="term" value="F:photoreceptor activity"/>
    <property type="evidence" value="ECO:0007669"/>
    <property type="project" value="UniProtKB-KW"/>
</dbReference>
<keyword evidence="7" id="KW-0418">Kinase</keyword>
<accession>A0A314Y6U4</accession>
<protein>
    <submittedName>
        <fullName evidence="7">RGS domain-containing serine/threonine-protein kinase A-like</fullName>
    </submittedName>
</protein>
<feature type="domain" description="PAS" evidence="6">
    <location>
        <begin position="130"/>
        <end position="201"/>
    </location>
</feature>
<keyword evidence="3" id="KW-0157">Chromophore</keyword>
<dbReference type="Pfam" id="PF00989">
    <property type="entry name" value="PAS"/>
    <property type="match status" value="1"/>
</dbReference>
<evidence type="ECO:0000256" key="2">
    <source>
        <dbReference type="ARBA" id="ARBA00022606"/>
    </source>
</evidence>
<dbReference type="Gene3D" id="3.30.450.20">
    <property type="entry name" value="PAS domain"/>
    <property type="match status" value="1"/>
</dbReference>
<feature type="compositionally biased region" description="Polar residues" evidence="5">
    <location>
        <begin position="81"/>
        <end position="92"/>
    </location>
</feature>
<dbReference type="InterPro" id="IPR013767">
    <property type="entry name" value="PAS_fold"/>
</dbReference>
<keyword evidence="8" id="KW-1185">Reference proteome</keyword>
<dbReference type="EMBL" id="PJQY01001783">
    <property type="protein sequence ID" value="PQP99693.1"/>
    <property type="molecule type" value="Genomic_DNA"/>
</dbReference>
<evidence type="ECO:0000256" key="5">
    <source>
        <dbReference type="SAM" id="MobiDB-lite"/>
    </source>
</evidence>
<keyword evidence="7" id="KW-0808">Transferase</keyword>
<evidence type="ECO:0000313" key="7">
    <source>
        <dbReference type="EMBL" id="PQP99693.1"/>
    </source>
</evidence>
<dbReference type="SMART" id="SM00091">
    <property type="entry name" value="PAS"/>
    <property type="match status" value="1"/>
</dbReference>
<evidence type="ECO:0000256" key="4">
    <source>
        <dbReference type="ARBA" id="ARBA00023170"/>
    </source>
</evidence>
<dbReference type="GO" id="GO:0016301">
    <property type="term" value="F:kinase activity"/>
    <property type="evidence" value="ECO:0007669"/>
    <property type="project" value="UniProtKB-KW"/>
</dbReference>
<dbReference type="SUPFAM" id="SSF55785">
    <property type="entry name" value="PYP-like sensor domain (PAS domain)"/>
    <property type="match status" value="1"/>
</dbReference>
<evidence type="ECO:0000313" key="8">
    <source>
        <dbReference type="Proteomes" id="UP000250321"/>
    </source>
</evidence>
<dbReference type="CDD" id="cd00130">
    <property type="entry name" value="PAS"/>
    <property type="match status" value="1"/>
</dbReference>
<gene>
    <name evidence="7" type="ORF">Pyn_05668</name>
</gene>
<sequence length="226" mass="24021">MDSPPPEELLKKIQVLEAGHAHLKQEMSKLRHSDDVKSEHQRAHSVSPQRSRLSSVPKRRVGAGAGGGGSGGIDAAAWKKGSTSFRHSSPLQRESRSHDPPTGGTFRGGGGSASSGGGGSGSGPSAVNFTDRQYLNILQSIGQSVHIFDLNGHIIYWNKSAENLYGFSAAEALGKSPIELLVEPQDVAVANNIVHRVTRGRAGLGSSLSRTSLGEVYRHCYEYSIL</sequence>